<dbReference type="InterPro" id="IPR002525">
    <property type="entry name" value="Transp_IS110-like_N"/>
</dbReference>
<dbReference type="EMBL" id="NFIE01000040">
    <property type="protein sequence ID" value="OUN83511.1"/>
    <property type="molecule type" value="Genomic_DNA"/>
</dbReference>
<sequence>MRVDHGDLPEGAVFAGVDTHADEHWLCVLDAVGRVLLSERFPAAPEGYDALAAAVRRAGEPVAVGVEGTATYGAGLARRLSELGLPVWEVLQPERRGRPRGSRKSDPVDAERAARKALSGEGLSVPKSRDGWVESARALLAARDRLVSSATAAANAAIAIARSAPEEVAGPLRGMRADRAMPAALGMAEPDDPVAASALRAVRALAESWRASREAAARLLAEIEGLVRGGCPALLAMYGCGAVSAARLAVAAGDNPGRMASEAAFAALCGASPVEASSGRTVRHRLNRGGDRRANSALHQIARHRLDHDPRTRAYAARRRSEGLSDREVMRCLKRYIAREAYRALTGPRGAAPGFDPGGLGSARRAAGISQEAAGAALGVSRGLISLIELGRGGSPSMRERYRAWVEDGFPIPADQG</sequence>
<evidence type="ECO:0000313" key="4">
    <source>
        <dbReference type="Proteomes" id="UP000195781"/>
    </source>
</evidence>
<dbReference type="InterPro" id="IPR003346">
    <property type="entry name" value="Transposase_20"/>
</dbReference>
<dbReference type="AlphaFoldDB" id="A0A1Y3XEB0"/>
<dbReference type="PROSITE" id="PS50943">
    <property type="entry name" value="HTH_CROC1"/>
    <property type="match status" value="1"/>
</dbReference>
<dbReference type="InterPro" id="IPR010982">
    <property type="entry name" value="Lambda_DNA-bd_dom_sf"/>
</dbReference>
<feature type="region of interest" description="Disordered" evidence="1">
    <location>
        <begin position="94"/>
        <end position="126"/>
    </location>
</feature>
<evidence type="ECO:0000259" key="2">
    <source>
        <dbReference type="PROSITE" id="PS50943"/>
    </source>
</evidence>
<dbReference type="InterPro" id="IPR047650">
    <property type="entry name" value="Transpos_IS110"/>
</dbReference>
<dbReference type="GO" id="GO:0003677">
    <property type="term" value="F:DNA binding"/>
    <property type="evidence" value="ECO:0007669"/>
    <property type="project" value="InterPro"/>
</dbReference>
<dbReference type="Pfam" id="PF01548">
    <property type="entry name" value="DEDD_Tnp_IS110"/>
    <property type="match status" value="1"/>
</dbReference>
<dbReference type="Pfam" id="PF02371">
    <property type="entry name" value="Transposase_20"/>
    <property type="match status" value="1"/>
</dbReference>
<dbReference type="GO" id="GO:0006313">
    <property type="term" value="P:DNA transposition"/>
    <property type="evidence" value="ECO:0007669"/>
    <property type="project" value="InterPro"/>
</dbReference>
<dbReference type="NCBIfam" id="NF033542">
    <property type="entry name" value="transpos_IS110"/>
    <property type="match status" value="1"/>
</dbReference>
<gene>
    <name evidence="3" type="ORF">B5G02_09940</name>
</gene>
<evidence type="ECO:0000313" key="3">
    <source>
        <dbReference type="EMBL" id="OUN83511.1"/>
    </source>
</evidence>
<dbReference type="InterPro" id="IPR001387">
    <property type="entry name" value="Cro/C1-type_HTH"/>
</dbReference>
<dbReference type="OrthoDB" id="4337860at2"/>
<proteinExistence type="predicted"/>
<name>A0A1Y3XEB0_9ACTN</name>
<protein>
    <recommendedName>
        <fullName evidence="2">HTH cro/C1-type domain-containing protein</fullName>
    </recommendedName>
</protein>
<dbReference type="Proteomes" id="UP000195781">
    <property type="component" value="Unassembled WGS sequence"/>
</dbReference>
<keyword evidence="4" id="KW-1185">Reference proteome</keyword>
<dbReference type="CDD" id="cd00093">
    <property type="entry name" value="HTH_XRE"/>
    <property type="match status" value="1"/>
</dbReference>
<feature type="compositionally biased region" description="Basic and acidic residues" evidence="1">
    <location>
        <begin position="103"/>
        <end position="114"/>
    </location>
</feature>
<feature type="domain" description="HTH cro/C1-type" evidence="2">
    <location>
        <begin position="363"/>
        <end position="398"/>
    </location>
</feature>
<organism evidence="3 4">
    <name type="scientific">[Collinsella] massiliensis</name>
    <dbReference type="NCBI Taxonomy" id="1232426"/>
    <lineage>
        <taxon>Bacteria</taxon>
        <taxon>Bacillati</taxon>
        <taxon>Actinomycetota</taxon>
        <taxon>Coriobacteriia</taxon>
        <taxon>Coriobacteriales</taxon>
        <taxon>Coriobacteriaceae</taxon>
        <taxon>Enorma</taxon>
    </lineage>
</organism>
<dbReference type="GO" id="GO:0004803">
    <property type="term" value="F:transposase activity"/>
    <property type="evidence" value="ECO:0007669"/>
    <property type="project" value="InterPro"/>
</dbReference>
<dbReference type="RefSeq" id="WP_094336097.1">
    <property type="nucleotide sequence ID" value="NZ_NFIE01000040.1"/>
</dbReference>
<reference evidence="4" key="1">
    <citation type="submission" date="2017-04" db="EMBL/GenBank/DDBJ databases">
        <title>Function of individual gut microbiota members based on whole genome sequencing of pure cultures obtained from chicken caecum.</title>
        <authorList>
            <person name="Medvecky M."/>
            <person name="Cejkova D."/>
            <person name="Polansky O."/>
            <person name="Karasova D."/>
            <person name="Kubasova T."/>
            <person name="Cizek A."/>
            <person name="Rychlik I."/>
        </authorList>
    </citation>
    <scope>NUCLEOTIDE SEQUENCE [LARGE SCALE GENOMIC DNA]</scope>
    <source>
        <strain evidence="4">An5</strain>
    </source>
</reference>
<dbReference type="SUPFAM" id="SSF47413">
    <property type="entry name" value="lambda repressor-like DNA-binding domains"/>
    <property type="match status" value="1"/>
</dbReference>
<comment type="caution">
    <text evidence="3">The sequence shown here is derived from an EMBL/GenBank/DDBJ whole genome shotgun (WGS) entry which is preliminary data.</text>
</comment>
<dbReference type="PANTHER" id="PTHR33055:SF16">
    <property type="entry name" value="TRANSPOSASE FOR INSERTION SEQUENCE ELEMENT IS1547"/>
    <property type="match status" value="1"/>
</dbReference>
<accession>A0A1Y3XEB0</accession>
<dbReference type="PANTHER" id="PTHR33055">
    <property type="entry name" value="TRANSPOSASE FOR INSERTION SEQUENCE ELEMENT IS1111A"/>
    <property type="match status" value="1"/>
</dbReference>
<evidence type="ECO:0000256" key="1">
    <source>
        <dbReference type="SAM" id="MobiDB-lite"/>
    </source>
</evidence>